<dbReference type="PANTHER" id="PTHR43272:SF33">
    <property type="entry name" value="AMP-BINDING DOMAIN-CONTAINING PROTEIN-RELATED"/>
    <property type="match status" value="1"/>
</dbReference>
<keyword evidence="2" id="KW-0067">ATP-binding</keyword>
<evidence type="ECO:0000256" key="1">
    <source>
        <dbReference type="ARBA" id="ARBA00022741"/>
    </source>
</evidence>
<keyword evidence="5" id="KW-1185">Reference proteome</keyword>
<dbReference type="OrthoDB" id="9803968at2"/>
<evidence type="ECO:0000256" key="2">
    <source>
        <dbReference type="ARBA" id="ARBA00022840"/>
    </source>
</evidence>
<dbReference type="SUPFAM" id="SSF56801">
    <property type="entry name" value="Acetyl-CoA synthetase-like"/>
    <property type="match status" value="1"/>
</dbReference>
<dbReference type="InterPro" id="IPR020845">
    <property type="entry name" value="AMP-binding_CS"/>
</dbReference>
<gene>
    <name evidence="4" type="ORF">B0I33_103372</name>
</gene>
<proteinExistence type="predicted"/>
<dbReference type="GO" id="GO:0004467">
    <property type="term" value="F:long-chain fatty acid-CoA ligase activity"/>
    <property type="evidence" value="ECO:0007669"/>
    <property type="project" value="TreeGrafter"/>
</dbReference>
<dbReference type="InterPro" id="IPR042099">
    <property type="entry name" value="ANL_N_sf"/>
</dbReference>
<dbReference type="Proteomes" id="UP000238362">
    <property type="component" value="Unassembled WGS sequence"/>
</dbReference>
<organism evidence="4 5">
    <name type="scientific">Prauserella shujinwangii</name>
    <dbReference type="NCBI Taxonomy" id="1453103"/>
    <lineage>
        <taxon>Bacteria</taxon>
        <taxon>Bacillati</taxon>
        <taxon>Actinomycetota</taxon>
        <taxon>Actinomycetes</taxon>
        <taxon>Pseudonocardiales</taxon>
        <taxon>Pseudonocardiaceae</taxon>
        <taxon>Prauserella</taxon>
    </lineage>
</organism>
<dbReference type="Gene3D" id="3.40.50.12780">
    <property type="entry name" value="N-terminal domain of ligase-like"/>
    <property type="match status" value="1"/>
</dbReference>
<evidence type="ECO:0000313" key="4">
    <source>
        <dbReference type="EMBL" id="PRX49337.1"/>
    </source>
</evidence>
<dbReference type="Pfam" id="PF00501">
    <property type="entry name" value="AMP-binding"/>
    <property type="match status" value="1"/>
</dbReference>
<dbReference type="PROSITE" id="PS00455">
    <property type="entry name" value="AMP_BINDING"/>
    <property type="match status" value="1"/>
</dbReference>
<evidence type="ECO:0000259" key="3">
    <source>
        <dbReference type="Pfam" id="PF00501"/>
    </source>
</evidence>
<dbReference type="InterPro" id="IPR000873">
    <property type="entry name" value="AMP-dep_synth/lig_dom"/>
</dbReference>
<dbReference type="RefSeq" id="WP_106178009.1">
    <property type="nucleotide sequence ID" value="NZ_PVNH01000003.1"/>
</dbReference>
<feature type="domain" description="AMP-dependent synthetase/ligase" evidence="3">
    <location>
        <begin position="24"/>
        <end position="436"/>
    </location>
</feature>
<dbReference type="EMBL" id="PVNH01000003">
    <property type="protein sequence ID" value="PRX49337.1"/>
    <property type="molecule type" value="Genomic_DNA"/>
</dbReference>
<dbReference type="CDD" id="cd05907">
    <property type="entry name" value="VL_LC_FACS_like"/>
    <property type="match status" value="1"/>
</dbReference>
<dbReference type="Pfam" id="PF23562">
    <property type="entry name" value="AMP-binding_C_3"/>
    <property type="match status" value="1"/>
</dbReference>
<dbReference type="AlphaFoldDB" id="A0A2T0LYZ6"/>
<sequence length="609" mass="66789">MTRPDLSRGAAPIGDPAPSVAHLFRERVRATPEREAFRFPVGEGWEAVNWRTVGDRVDRIAAGLLSLGIEREDRVAIASATRYEWVLADLGILCAGGATTTVYPTTGGQDVRFILADSGTRVLFAEDDTQIEKVRAVRDELPELSTVVTFDGTADGDWVISLADLERRGERHLTEQADAVERAVAALGAESLATLIYTSGTTGTPKGVRLVHGCWTYEGAAVASLGILDIDDLQYLWLPLAHVFGKVLLATQFAIGFASAVDGRVDKLVDNLAVVRPTFMGAAPRIFEKVHARVVTMAHDEGGPKAKIFDWAFGVGIEVSRQRQRGREPGGLLKLRHQLADRLVFTKLRQRFGGRIRYFVSGSAALNRDIAEWFDAAGLRILEGYGLTETSGGSTVNRPDANRIGTVGPPLPGTEVRIADDGEVLLRGPGVMRGYHNRPDLTAEVLTDDGWFHTGDIGEFSDGFVRITDRKKDLIKTSGGKYVAPQMVEAQFKALCPYAAELVVHGEERNFISALVTLDREAMAGWAEQHGLGGRSHREIVTSPQAREMVQGYVDELNARLNRWETIKKFTVLPDELTVEAGDLTPSLKLRRKAVEEKYRDVLNSMYTS</sequence>
<evidence type="ECO:0000313" key="5">
    <source>
        <dbReference type="Proteomes" id="UP000238362"/>
    </source>
</evidence>
<dbReference type="PANTHER" id="PTHR43272">
    <property type="entry name" value="LONG-CHAIN-FATTY-ACID--COA LIGASE"/>
    <property type="match status" value="1"/>
</dbReference>
<name>A0A2T0LYZ6_9PSEU</name>
<accession>A0A2T0LYZ6</accession>
<comment type="caution">
    <text evidence="4">The sequence shown here is derived from an EMBL/GenBank/DDBJ whole genome shotgun (WGS) entry which is preliminary data.</text>
</comment>
<reference evidence="4 5" key="1">
    <citation type="submission" date="2018-03" db="EMBL/GenBank/DDBJ databases">
        <title>Genomic Encyclopedia of Type Strains, Phase III (KMG-III): the genomes of soil and plant-associated and newly described type strains.</title>
        <authorList>
            <person name="Whitman W."/>
        </authorList>
    </citation>
    <scope>NUCLEOTIDE SEQUENCE [LARGE SCALE GENOMIC DNA]</scope>
    <source>
        <strain evidence="4 5">CGMCC 4.7125</strain>
    </source>
</reference>
<protein>
    <submittedName>
        <fullName evidence="4">Long-chain acyl-CoA synthetase</fullName>
    </submittedName>
</protein>
<keyword evidence="1" id="KW-0547">Nucleotide-binding</keyword>
<dbReference type="GO" id="GO:0005524">
    <property type="term" value="F:ATP binding"/>
    <property type="evidence" value="ECO:0007669"/>
    <property type="project" value="UniProtKB-KW"/>
</dbReference>
<dbReference type="GO" id="GO:0016020">
    <property type="term" value="C:membrane"/>
    <property type="evidence" value="ECO:0007669"/>
    <property type="project" value="TreeGrafter"/>
</dbReference>